<evidence type="ECO:0000256" key="1">
    <source>
        <dbReference type="ARBA" id="ARBA00004613"/>
    </source>
</evidence>
<feature type="signal peptide" evidence="5">
    <location>
        <begin position="1"/>
        <end position="18"/>
    </location>
</feature>
<dbReference type="GO" id="GO:0005576">
    <property type="term" value="C:extracellular region"/>
    <property type="evidence" value="ECO:0007669"/>
    <property type="project" value="UniProtKB-SubCell"/>
</dbReference>
<dbReference type="InterPro" id="IPR008427">
    <property type="entry name" value="Extracellular_membr_CFEM_dom"/>
</dbReference>
<evidence type="ECO:0000313" key="7">
    <source>
        <dbReference type="EMBL" id="KZT54045.1"/>
    </source>
</evidence>
<gene>
    <name evidence="7" type="ORF">CALCODRAFT_500375</name>
</gene>
<feature type="domain" description="CFEM" evidence="6">
    <location>
        <begin position="51"/>
        <end position="84"/>
    </location>
</feature>
<evidence type="ECO:0000256" key="3">
    <source>
        <dbReference type="ARBA" id="ARBA00022729"/>
    </source>
</evidence>
<organism evidence="7 8">
    <name type="scientific">Calocera cornea HHB12733</name>
    <dbReference type="NCBI Taxonomy" id="1353952"/>
    <lineage>
        <taxon>Eukaryota</taxon>
        <taxon>Fungi</taxon>
        <taxon>Dikarya</taxon>
        <taxon>Basidiomycota</taxon>
        <taxon>Agaricomycotina</taxon>
        <taxon>Dacrymycetes</taxon>
        <taxon>Dacrymycetales</taxon>
        <taxon>Dacrymycetaceae</taxon>
        <taxon>Calocera</taxon>
    </lineage>
</organism>
<feature type="chain" id="PRO_5007856964" description="CFEM domain-containing protein" evidence="5">
    <location>
        <begin position="19"/>
        <end position="95"/>
    </location>
</feature>
<keyword evidence="8" id="KW-1185">Reference proteome</keyword>
<evidence type="ECO:0000256" key="4">
    <source>
        <dbReference type="ARBA" id="ARBA00023157"/>
    </source>
</evidence>
<evidence type="ECO:0000256" key="5">
    <source>
        <dbReference type="SAM" id="SignalP"/>
    </source>
</evidence>
<proteinExistence type="predicted"/>
<sequence>MLALWIFLAVGSLPTGRAISLPVPTSSEHRLPLTPPGRSAGERARPRLRQLSGLPSCVINCLSSAAAAAGCSSYTDVGCVCPSYAYLSLTASGRY</sequence>
<name>A0A165E3V4_9BASI</name>
<dbReference type="InParanoid" id="A0A165E3V4"/>
<comment type="subcellular location">
    <subcellularLocation>
        <location evidence="1">Secreted</location>
    </subcellularLocation>
</comment>
<evidence type="ECO:0000259" key="6">
    <source>
        <dbReference type="Pfam" id="PF05730"/>
    </source>
</evidence>
<accession>A0A165E3V4</accession>
<dbReference type="EMBL" id="KV424023">
    <property type="protein sequence ID" value="KZT54045.1"/>
    <property type="molecule type" value="Genomic_DNA"/>
</dbReference>
<evidence type="ECO:0000313" key="8">
    <source>
        <dbReference type="Proteomes" id="UP000076842"/>
    </source>
</evidence>
<keyword evidence="2" id="KW-0964">Secreted</keyword>
<dbReference type="AlphaFoldDB" id="A0A165E3V4"/>
<dbReference type="Proteomes" id="UP000076842">
    <property type="component" value="Unassembled WGS sequence"/>
</dbReference>
<keyword evidence="4" id="KW-1015">Disulfide bond</keyword>
<dbReference type="Pfam" id="PF05730">
    <property type="entry name" value="CFEM"/>
    <property type="match status" value="1"/>
</dbReference>
<evidence type="ECO:0000256" key="2">
    <source>
        <dbReference type="ARBA" id="ARBA00022525"/>
    </source>
</evidence>
<keyword evidence="3 5" id="KW-0732">Signal</keyword>
<reference evidence="7 8" key="1">
    <citation type="journal article" date="2016" name="Mol. Biol. Evol.">
        <title>Comparative Genomics of Early-Diverging Mushroom-Forming Fungi Provides Insights into the Origins of Lignocellulose Decay Capabilities.</title>
        <authorList>
            <person name="Nagy L.G."/>
            <person name="Riley R."/>
            <person name="Tritt A."/>
            <person name="Adam C."/>
            <person name="Daum C."/>
            <person name="Floudas D."/>
            <person name="Sun H."/>
            <person name="Yadav J.S."/>
            <person name="Pangilinan J."/>
            <person name="Larsson K.H."/>
            <person name="Matsuura K."/>
            <person name="Barry K."/>
            <person name="Labutti K."/>
            <person name="Kuo R."/>
            <person name="Ohm R.A."/>
            <person name="Bhattacharya S.S."/>
            <person name="Shirouzu T."/>
            <person name="Yoshinaga Y."/>
            <person name="Martin F.M."/>
            <person name="Grigoriev I.V."/>
            <person name="Hibbett D.S."/>
        </authorList>
    </citation>
    <scope>NUCLEOTIDE SEQUENCE [LARGE SCALE GENOMIC DNA]</scope>
    <source>
        <strain evidence="7 8">HHB12733</strain>
    </source>
</reference>
<protein>
    <recommendedName>
        <fullName evidence="6">CFEM domain-containing protein</fullName>
    </recommendedName>
</protein>